<evidence type="ECO:0000313" key="4">
    <source>
        <dbReference type="EMBL" id="QUE52878.1"/>
    </source>
</evidence>
<dbReference type="InterPro" id="IPR047589">
    <property type="entry name" value="DUF11_rpt"/>
</dbReference>
<dbReference type="InterPro" id="IPR001434">
    <property type="entry name" value="OmcB-like_DUF11"/>
</dbReference>
<dbReference type="NCBIfam" id="TIGR01451">
    <property type="entry name" value="B_ant_repeat"/>
    <property type="match status" value="2"/>
</dbReference>
<evidence type="ECO:0000313" key="5">
    <source>
        <dbReference type="Proteomes" id="UP000676169"/>
    </source>
</evidence>
<accession>A0A975J2L9</accession>
<gene>
    <name evidence="4" type="ORF">KBB96_08285</name>
</gene>
<proteinExistence type="predicted"/>
<dbReference type="Gene3D" id="2.160.20.10">
    <property type="entry name" value="Single-stranded right-handed beta-helix, Pectin lyase-like"/>
    <property type="match status" value="1"/>
</dbReference>
<dbReference type="Proteomes" id="UP000676169">
    <property type="component" value="Chromosome"/>
</dbReference>
<feature type="domain" description="DUF11" evidence="3">
    <location>
        <begin position="1664"/>
        <end position="1784"/>
    </location>
</feature>
<evidence type="ECO:0000259" key="3">
    <source>
        <dbReference type="Pfam" id="PF01345"/>
    </source>
</evidence>
<feature type="domain" description="DUF11" evidence="3">
    <location>
        <begin position="1922"/>
        <end position="2043"/>
    </location>
</feature>
<dbReference type="InterPro" id="IPR013783">
    <property type="entry name" value="Ig-like_fold"/>
</dbReference>
<dbReference type="InterPro" id="IPR012334">
    <property type="entry name" value="Pectin_lyas_fold"/>
</dbReference>
<feature type="chain" id="PRO_5036801781" evidence="2">
    <location>
        <begin position="33"/>
        <end position="2250"/>
    </location>
</feature>
<organism evidence="4 5">
    <name type="scientific">Luteolibacter ambystomatis</name>
    <dbReference type="NCBI Taxonomy" id="2824561"/>
    <lineage>
        <taxon>Bacteria</taxon>
        <taxon>Pseudomonadati</taxon>
        <taxon>Verrucomicrobiota</taxon>
        <taxon>Verrucomicrobiia</taxon>
        <taxon>Verrucomicrobiales</taxon>
        <taxon>Verrucomicrobiaceae</taxon>
        <taxon>Luteolibacter</taxon>
    </lineage>
</organism>
<protein>
    <submittedName>
        <fullName evidence="4">DUF11 domain-containing protein</fullName>
    </submittedName>
</protein>
<reference evidence="4" key="1">
    <citation type="submission" date="2021-04" db="EMBL/GenBank/DDBJ databases">
        <title>Luteolibacter sp. 32A isolated from the skin of an Anderson's salamander (Ambystoma andersonii).</title>
        <authorList>
            <person name="Spergser J."/>
            <person name="Busse H.-J."/>
        </authorList>
    </citation>
    <scope>NUCLEOTIDE SEQUENCE</scope>
    <source>
        <strain evidence="4">32A</strain>
    </source>
</reference>
<keyword evidence="2" id="KW-0732">Signal</keyword>
<name>A0A975J2L9_9BACT</name>
<keyword evidence="5" id="KW-1185">Reference proteome</keyword>
<dbReference type="RefSeq" id="WP_211634222.1">
    <property type="nucleotide sequence ID" value="NZ_CP073100.1"/>
</dbReference>
<dbReference type="Pfam" id="PF01345">
    <property type="entry name" value="DUF11"/>
    <property type="match status" value="3"/>
</dbReference>
<dbReference type="Pfam" id="PF18888">
    <property type="entry name" value="DUF5650"/>
    <property type="match status" value="12"/>
</dbReference>
<feature type="domain" description="DUF11" evidence="3">
    <location>
        <begin position="1793"/>
        <end position="1912"/>
    </location>
</feature>
<dbReference type="KEGG" id="lamb:KBB96_08285"/>
<feature type="signal peptide" evidence="2">
    <location>
        <begin position="1"/>
        <end position="32"/>
    </location>
</feature>
<evidence type="ECO:0000256" key="1">
    <source>
        <dbReference type="SAM" id="MobiDB-lite"/>
    </source>
</evidence>
<evidence type="ECO:0000256" key="2">
    <source>
        <dbReference type="SAM" id="SignalP"/>
    </source>
</evidence>
<sequence length="2250" mass="223435">MKTLPCNLTFLRAHLPVVCTAFLLAPAGNALADISARFDGGNGTLSLTAPAGAEIRCTQDARGFLTLRGEGWERSSDPSSAHYDPALRDVSAAKLHGVKMENGSRLIVEDLSAEGELAIEASRLTLTGKLHTRALRLRLAEQLVTEPTAHVRAQADGSGGEITCDAPVVITGGTFDASGERGGAVRFSAGNMYQYGRLQANGTRDGGTVTVHYSGKYTEAESARVSTRSENGRGGRITYNGEKGAVLFTSGTLEATGQEGGSVHVLGSGLKLAAARIDASGSYGGGEVLIGGDKQGANPGISNACEVNVNPSTSVVADARVSGPGGKIVVWSDGRTEAAGQLSARGGEQGGNGGFIEASGKGELAYGARADAAAPRGKPGTLLLDPKFIEIKTAAGGGSIGFSELVDPHPTPTGSNFGVRVQPLSTGNVVVTDPGDDTNGTSSGAIYLYNGKTGALVSTLLGAAAGDALGGVDQSGFYTGADIINLGANAYVISQDANGKRGALTYVNGTTGVSGTVGTANSIMAVTTHTGGFDPGEFPANSFAGQPPYATKLSNGNYVLAAPGYNGRRGFAMLLDGATGLPPAAVAVAQPSASNSIIGTNANDSTGHLVTDLKNGHYLVRSISWSGGPANSGAVTFCDSATATVGVVAKANSMVGPTVNDNFGGQIFVLPNHNYLLYSAQFGQGGGFGTPKGALTLCVGTTGRPPVGLQDGSVDATNTYMGNAGDQLGASSLGGGSVLILSTGKYVIASPFWGTNRGAVAVGDPNTGLVGLAGPANSLVGHTSGNGSTTFGDNVGSGSNFGLGSAVIEVGDGNIVISSPNFSGFRGAATFMSGNAPLLGDVISTSNSLVGTTGVTPGQPDASNTGDRVSLGGVFSSQTSSYYNGSSTVSTTYTIASKNYVVCSPVWSGGGDGGFSLNGKGAATWGSGSTGVVGNISSANSLVGATSGPGVGDAVGSISGLTVLANGNYVIRARGFNGTRGAITWCNGATGTNGVVDATNSLVGTTQFQSIADGNNPLIALTNGNYVCGIPNLTVGGNTSAGALVWGNGATAGSHLVGTIDTVNKITGVSASDNIGQNLKALSNGNCWGQASNFNNGGATGAGAVTWVNGTNGRDVTGGFNPVSATNSLVGGSQNDNVGSGYQGGYALPSGNFLISSPNWDGGATDAGAVTFCKSDGTTVGVVGSGNSLVGSHASDKIGNNSTVVILPNGNYVIGTNSWNTYAGHVTWGSGTTGVKGVIDASNSIIGSQGGNTTQDQVGNFSIATPGNGNPINDNPRILASGDFVLVTANFHSGANTVGAGTWVSGTTGKTSNNAGTISAANSVMGAGTFGGASYAVEDIYNGNVLVGFNQEANGKVRLLTGTGPGSLIYSSQPTATVTVDPSFIANAIGGGTNLILQANTDLTVTDAINVTGTGAGTLTLQAGRSILINANITTNNGILNLTANDVLAAGVIDAQRDAGAGVLTLAVGKTIDTGTAPLNARVLDGAGKTNLTSGPMTLDTIKSNGGVLSNTGPTAGSNISVTSLQMTGDMTATAPTVTLRTLNLASRKLTVSGNLAFAASGQLTTQISGTGAGQLGQVGVTGTVNLNSAVLDASLLGGYTPADNTVHKIVDNDLSDAITGTFSGLAENAATNISGLGFTVKYTDGNGLGNDAVLVKTPPVFADLSITKTDGVTTATPGGSVTYTITASNAGPNDVIGATLADTFPASLTCTWTAVGAGGGVPPATSGSGNINAAVNLPAGGSVTYTVNAAISAAATGSLSNTATIAVPAGITDPNPGNNSATDTDTLTPSADLSITKTDGVTTAQPGGSVTYTITASNAGPSNAPGATVADTFPASLTCTWTAVGAGGGVPPATSGSGNINAAVNLPAGGSVTYTVSATISGSASGTLSNTATVAAPAGVTDPNPGNNSATDNDTLVLNADLALDVTATPTTAPKGSIVSFALALSNLGPADAANPSVSFPTTANMVFVSATAPGGWNILNPAVGASGTVTFTRSTLANGGSAAFTVVTQVGASVPTGTVINNTATASSSNPDPVSGNNSDTDPVSVGTLTPTPAQVGTTGVLNRQTGLFELTVNVTNTTPLPINGFRVHVDYASYIAAYPSLRLYNATSLTPDPYVDYAYPVAVDATVPVKLLFYTSTRTFPNPFNPGLTVEILPVSAVAGPPGPGVQPRIVKLANGTVLLEFDSIPGHWYRVRYSATMAPNSWYDCPVPIQANANRTQWIDDGAPFTSISPADPSVTTRFYLVNEVP</sequence>
<dbReference type="InterPro" id="IPR043710">
    <property type="entry name" value="DUF5650"/>
</dbReference>
<dbReference type="EMBL" id="CP073100">
    <property type="protein sequence ID" value="QUE52878.1"/>
    <property type="molecule type" value="Genomic_DNA"/>
</dbReference>
<dbReference type="Gene3D" id="2.60.40.10">
    <property type="entry name" value="Immunoglobulins"/>
    <property type="match status" value="2"/>
</dbReference>
<feature type="region of interest" description="Disordered" evidence="1">
    <location>
        <begin position="2025"/>
        <end position="2046"/>
    </location>
</feature>